<dbReference type="Gene3D" id="6.10.250.1080">
    <property type="match status" value="1"/>
</dbReference>
<keyword evidence="1 3" id="KW-0547">Nucleotide-binding</keyword>
<dbReference type="InterPro" id="IPR001752">
    <property type="entry name" value="Kinesin_motor_dom"/>
</dbReference>
<evidence type="ECO:0000313" key="7">
    <source>
        <dbReference type="EMBL" id="CAH0476516.1"/>
    </source>
</evidence>
<evidence type="ECO:0000256" key="5">
    <source>
        <dbReference type="SAM" id="MobiDB-lite"/>
    </source>
</evidence>
<dbReference type="SUPFAM" id="SSF52540">
    <property type="entry name" value="P-loop containing nucleoside triphosphate hydrolases"/>
    <property type="match status" value="1"/>
</dbReference>
<organism evidence="7 8">
    <name type="scientific">Peronospora belbahrii</name>
    <dbReference type="NCBI Taxonomy" id="622444"/>
    <lineage>
        <taxon>Eukaryota</taxon>
        <taxon>Sar</taxon>
        <taxon>Stramenopiles</taxon>
        <taxon>Oomycota</taxon>
        <taxon>Peronosporomycetes</taxon>
        <taxon>Peronosporales</taxon>
        <taxon>Peronosporaceae</taxon>
        <taxon>Peronospora</taxon>
    </lineage>
</organism>
<dbReference type="PRINTS" id="PR00380">
    <property type="entry name" value="KINESINHEAVY"/>
</dbReference>
<name>A0AAU9L8X8_9STRA</name>
<dbReference type="Pfam" id="PF00225">
    <property type="entry name" value="Kinesin"/>
    <property type="match status" value="1"/>
</dbReference>
<evidence type="ECO:0000259" key="6">
    <source>
        <dbReference type="PROSITE" id="PS50067"/>
    </source>
</evidence>
<dbReference type="GO" id="GO:0008017">
    <property type="term" value="F:microtubule binding"/>
    <property type="evidence" value="ECO:0007669"/>
    <property type="project" value="InterPro"/>
</dbReference>
<comment type="caution">
    <text evidence="7">The sequence shown here is derived from an EMBL/GenBank/DDBJ whole genome shotgun (WGS) entry which is preliminary data.</text>
</comment>
<dbReference type="AlphaFoldDB" id="A0AAU9L8X8"/>
<dbReference type="PROSITE" id="PS00411">
    <property type="entry name" value="KINESIN_MOTOR_1"/>
    <property type="match status" value="1"/>
</dbReference>
<evidence type="ECO:0000256" key="1">
    <source>
        <dbReference type="ARBA" id="ARBA00022741"/>
    </source>
</evidence>
<feature type="binding site" evidence="3">
    <location>
        <begin position="653"/>
        <end position="660"/>
    </location>
    <ligand>
        <name>ATP</name>
        <dbReference type="ChEBI" id="CHEBI:30616"/>
    </ligand>
</feature>
<evidence type="ECO:0000256" key="3">
    <source>
        <dbReference type="PROSITE-ProRule" id="PRU00283"/>
    </source>
</evidence>
<feature type="compositionally biased region" description="Polar residues" evidence="5">
    <location>
        <begin position="1160"/>
        <end position="1182"/>
    </location>
</feature>
<feature type="compositionally biased region" description="Basic and acidic residues" evidence="5">
    <location>
        <begin position="1023"/>
        <end position="1039"/>
    </location>
</feature>
<evidence type="ECO:0000256" key="4">
    <source>
        <dbReference type="SAM" id="Coils"/>
    </source>
</evidence>
<dbReference type="Proteomes" id="UP001160483">
    <property type="component" value="Unassembled WGS sequence"/>
</dbReference>
<keyword evidence="3" id="KW-0505">Motor protein</keyword>
<feature type="coiled-coil region" evidence="4">
    <location>
        <begin position="240"/>
        <end position="494"/>
    </location>
</feature>
<dbReference type="InterPro" id="IPR036961">
    <property type="entry name" value="Kinesin_motor_dom_sf"/>
</dbReference>
<sequence length="1247" mass="141733">MESRLEDEDNNVLLLREEIRKKSQELKHMQDEFDQYTQSSHELEQELEQELSRMEKRNIHLMNKNQYLERDLHLARSKLEEALDQTHKYEAELQATRIELQTAIQARRKLEQQADDLETQVRVLQATESDLRHKMERELEEKVFLLSDKEELEHEHEMATERFRTEIMDLKSELFALQQKYEDTTTASESRGSFSGNDSMATTRSQSEDDDDGYDSSYNEKSVRHTTVHERDEISREALIESLKEEIEALSSSLQDETETRIAVEAQVQQLHESLAHMEAMEAEMTDMTDELIAKSQEMRGRDEQIEALRESLLKLQSEMATLNDGGIEFADERENMRTELESKDKEINSIKEELDTVKLQYDDLAESERQLKSRLAQESETVDELKEQIATYTRSLEESKQERNELERKLQFDKGELSQNRREVEELKSLISDLQKQLDDANKKISELKRASTVSGAASVSDVTESRRLMVEIQTMRVSLNSLSAENARLRSQEGMPASMVPAKRVSADVLQVNFTPEQLARKYLAERTRNASLLSRLQTVCGNIQVFCRVRPIINEELERSWGSKLAVNVVNQSDLAAMDFRSDRLMPSDSNGKTTSNENMETLANNSSWKVFTFDRILGPEETQNDVFREVEPIAQSVVDGFKACIFAYGQTGSGKTYTMEGTPSDPGLNYKVISHVFQSIQLRGAIYAPNSDTSENQDDEMNGLHNAAESSVYHVQVGVLEIYNDSVRDLINTTNKALEICHDSATGDICVPDLTMSTVSSPQQTIDVLRIAQTNRVTGKTNSNMHSSRSHSIVIVQISKRRLEHDDADKDFADLDVEDEACGKLYLVDLAGSERVKKSNVSGDMLREAAHINKSLSALADVMEALDKKMAHIPYRNSKLTHLLQDVLNSSCKTVMIVNVGPTIENASETFRSLQLAERVRNIVVGRNQIVKNKKDILSAKKAFAELQSLKQQMQISKRKYMQSQQSVVALKRDQKNLSEKQSAMLQNRLRAWETQNESLKTQNESLKRLVEDVSNQLKAERETKQHEADQREAAQRSLRQQNAKTRISSSQQETQQKLLHEREDEIKKLRQLLTEARRRSTSSLIPRLPMSSPPMKKSKSTRSASSSGTQHDTDSVCAHVPGASCVTKTHTVARRSAGSRLTPSNTSSNDTSTNETPLISKRTSSLGFKSMRTISKTNQERKSIVIDRRSPSAFSRIAVRQSGAPCVLLNRIAKTSPPTLGIVIRIYVRQIRQCEWSLWSAH</sequence>
<dbReference type="Gene3D" id="3.40.850.10">
    <property type="entry name" value="Kinesin motor domain"/>
    <property type="match status" value="1"/>
</dbReference>
<proteinExistence type="inferred from homology"/>
<feature type="region of interest" description="Disordered" evidence="5">
    <location>
        <begin position="1081"/>
        <end position="1121"/>
    </location>
</feature>
<feature type="compositionally biased region" description="Polar residues" evidence="5">
    <location>
        <begin position="1042"/>
        <end position="1062"/>
    </location>
</feature>
<feature type="compositionally biased region" description="Low complexity" evidence="5">
    <location>
        <begin position="1147"/>
        <end position="1159"/>
    </location>
</feature>
<dbReference type="Gene3D" id="1.10.287.1490">
    <property type="match status" value="1"/>
</dbReference>
<dbReference type="GO" id="GO:0015630">
    <property type="term" value="C:microtubule cytoskeleton"/>
    <property type="evidence" value="ECO:0007669"/>
    <property type="project" value="TreeGrafter"/>
</dbReference>
<dbReference type="GO" id="GO:0003777">
    <property type="term" value="F:microtubule motor activity"/>
    <property type="evidence" value="ECO:0007669"/>
    <property type="project" value="InterPro"/>
</dbReference>
<accession>A0AAU9L8X8</accession>
<protein>
    <recommendedName>
        <fullName evidence="6">Kinesin motor domain-containing protein</fullName>
    </recommendedName>
</protein>
<gene>
    <name evidence="7" type="ORF">PBS003_LOCUS3293</name>
</gene>
<dbReference type="SMART" id="SM00129">
    <property type="entry name" value="KISc"/>
    <property type="match status" value="1"/>
</dbReference>
<dbReference type="PROSITE" id="PS50067">
    <property type="entry name" value="KINESIN_MOTOR_2"/>
    <property type="match status" value="1"/>
</dbReference>
<dbReference type="InterPro" id="IPR027640">
    <property type="entry name" value="Kinesin-like_fam"/>
</dbReference>
<evidence type="ECO:0000256" key="2">
    <source>
        <dbReference type="ARBA" id="ARBA00022840"/>
    </source>
</evidence>
<dbReference type="PANTHER" id="PTHR47972:SF28">
    <property type="entry name" value="KINESIN-LIKE PROTEIN KLP-3"/>
    <property type="match status" value="1"/>
</dbReference>
<evidence type="ECO:0000313" key="8">
    <source>
        <dbReference type="Proteomes" id="UP001160483"/>
    </source>
</evidence>
<keyword evidence="2 3" id="KW-0067">ATP-binding</keyword>
<dbReference type="PANTHER" id="PTHR47972">
    <property type="entry name" value="KINESIN-LIKE PROTEIN KLP-3"/>
    <property type="match status" value="1"/>
</dbReference>
<dbReference type="InterPro" id="IPR019821">
    <property type="entry name" value="Kinesin_motor_CS"/>
</dbReference>
<feature type="compositionally biased region" description="Basic and acidic residues" evidence="5">
    <location>
        <begin position="221"/>
        <end position="231"/>
    </location>
</feature>
<reference evidence="7" key="1">
    <citation type="submission" date="2021-11" db="EMBL/GenBank/DDBJ databases">
        <authorList>
            <person name="Islam A."/>
            <person name="Islam S."/>
            <person name="Flora M.S."/>
            <person name="Rahman M."/>
            <person name="Ziaur R.M."/>
            <person name="Epstein J.H."/>
            <person name="Hassan M."/>
            <person name="Klassen M."/>
            <person name="Woodard K."/>
            <person name="Webb A."/>
            <person name="Webby R.J."/>
            <person name="El Zowalaty M.E."/>
        </authorList>
    </citation>
    <scope>NUCLEOTIDE SEQUENCE</scope>
    <source>
        <strain evidence="7">Pbs3</strain>
    </source>
</reference>
<comment type="similarity">
    <text evidence="3">Belongs to the TRAFAC class myosin-kinesin ATPase superfamily. Kinesin family.</text>
</comment>
<feature type="region of interest" description="Disordered" evidence="5">
    <location>
        <begin position="1022"/>
        <end position="1063"/>
    </location>
</feature>
<dbReference type="InterPro" id="IPR027417">
    <property type="entry name" value="P-loop_NTPase"/>
</dbReference>
<feature type="domain" description="Kinesin motor" evidence="6">
    <location>
        <begin position="545"/>
        <end position="927"/>
    </location>
</feature>
<feature type="coiled-coil region" evidence="4">
    <location>
        <begin position="5"/>
        <end position="155"/>
    </location>
</feature>
<feature type="compositionally biased region" description="Low complexity" evidence="5">
    <location>
        <begin position="1094"/>
        <end position="1112"/>
    </location>
</feature>
<feature type="compositionally biased region" description="Polar residues" evidence="5">
    <location>
        <begin position="184"/>
        <end position="204"/>
    </location>
</feature>
<keyword evidence="4" id="KW-0175">Coiled coil</keyword>
<dbReference type="EMBL" id="CAKKTJ010000156">
    <property type="protein sequence ID" value="CAH0476516.1"/>
    <property type="molecule type" value="Genomic_DNA"/>
</dbReference>
<dbReference type="GO" id="GO:0007018">
    <property type="term" value="P:microtubule-based movement"/>
    <property type="evidence" value="ECO:0007669"/>
    <property type="project" value="InterPro"/>
</dbReference>
<dbReference type="GO" id="GO:0005524">
    <property type="term" value="F:ATP binding"/>
    <property type="evidence" value="ECO:0007669"/>
    <property type="project" value="UniProtKB-UniRule"/>
</dbReference>
<feature type="region of interest" description="Disordered" evidence="5">
    <location>
        <begin position="1134"/>
        <end position="1186"/>
    </location>
</feature>
<feature type="region of interest" description="Disordered" evidence="5">
    <location>
        <begin position="182"/>
        <end position="231"/>
    </location>
</feature>